<accession>A0A511SYQ0</accession>
<evidence type="ECO:0000313" key="1">
    <source>
        <dbReference type="EMBL" id="GEN06288.1"/>
    </source>
</evidence>
<reference evidence="2 3" key="1">
    <citation type="submission" date="2016-10" db="EMBL/GenBank/DDBJ databases">
        <authorList>
            <person name="Varghese N."/>
            <person name="Submissions S."/>
        </authorList>
    </citation>
    <scope>NUCLEOTIDE SEQUENCE [LARGE SCALE GENOMIC DNA]</scope>
    <source>
        <strain evidence="2 3">DSM 16525</strain>
    </source>
</reference>
<dbReference type="EMBL" id="BJXR01000014">
    <property type="protein sequence ID" value="GEN06288.1"/>
    <property type="molecule type" value="Genomic_DNA"/>
</dbReference>
<organism evidence="1 4">
    <name type="scientific">Myxococcus fulvus</name>
    <dbReference type="NCBI Taxonomy" id="33"/>
    <lineage>
        <taxon>Bacteria</taxon>
        <taxon>Pseudomonadati</taxon>
        <taxon>Myxococcota</taxon>
        <taxon>Myxococcia</taxon>
        <taxon>Myxococcales</taxon>
        <taxon>Cystobacterineae</taxon>
        <taxon>Myxococcaceae</taxon>
        <taxon>Myxococcus</taxon>
    </lineage>
</organism>
<dbReference type="AlphaFoldDB" id="A0A511SYQ0"/>
<reference evidence="1 4" key="2">
    <citation type="submission" date="2019-07" db="EMBL/GenBank/DDBJ databases">
        <title>Whole genome shotgun sequence of Myxococcus fulvus NBRC 100333.</title>
        <authorList>
            <person name="Hosoyama A."/>
            <person name="Uohara A."/>
            <person name="Ohji S."/>
            <person name="Ichikawa N."/>
        </authorList>
    </citation>
    <scope>NUCLEOTIDE SEQUENCE [LARGE SCALE GENOMIC DNA]</scope>
    <source>
        <strain evidence="1 4">NBRC 100333</strain>
    </source>
</reference>
<dbReference type="Proteomes" id="UP000183760">
    <property type="component" value="Unassembled WGS sequence"/>
</dbReference>
<keyword evidence="3" id="KW-1185">Reference proteome</keyword>
<proteinExistence type="predicted"/>
<dbReference type="RefSeq" id="WP_143097017.1">
    <property type="nucleotide sequence ID" value="NZ_BJXR01000014.1"/>
</dbReference>
<dbReference type="PROSITE" id="PS51257">
    <property type="entry name" value="PROKAR_LIPOPROTEIN"/>
    <property type="match status" value="1"/>
</dbReference>
<evidence type="ECO:0000313" key="2">
    <source>
        <dbReference type="EMBL" id="SET53186.1"/>
    </source>
</evidence>
<dbReference type="EMBL" id="FOIB01000002">
    <property type="protein sequence ID" value="SET53186.1"/>
    <property type="molecule type" value="Genomic_DNA"/>
</dbReference>
<evidence type="ECO:0000313" key="4">
    <source>
        <dbReference type="Proteomes" id="UP000321514"/>
    </source>
</evidence>
<sequence>MSNRMSWLVGVGALLLAVGCGPIEDERTEVPVLDDAPTEDGTVHATGLVNCTNECREESIQCIADCKLTLTDPLPLMICFNACAGELADCNLDCVN</sequence>
<dbReference type="Proteomes" id="UP000321514">
    <property type="component" value="Unassembled WGS sequence"/>
</dbReference>
<comment type="caution">
    <text evidence="1">The sequence shown here is derived from an EMBL/GenBank/DDBJ whole genome shotgun (WGS) entry which is preliminary data.</text>
</comment>
<name>A0A511SYQ0_MYXFU</name>
<evidence type="ECO:0008006" key="5">
    <source>
        <dbReference type="Google" id="ProtNLM"/>
    </source>
</evidence>
<protein>
    <recommendedName>
        <fullName evidence="5">Lipoprotein</fullName>
    </recommendedName>
</protein>
<gene>
    <name evidence="1" type="ORF">MFU01_13250</name>
    <name evidence="2" type="ORF">SAMN05443572_102601</name>
</gene>
<evidence type="ECO:0000313" key="3">
    <source>
        <dbReference type="Proteomes" id="UP000183760"/>
    </source>
</evidence>